<dbReference type="InterPro" id="IPR000253">
    <property type="entry name" value="FHA_dom"/>
</dbReference>
<feature type="region of interest" description="Disordered" evidence="2">
    <location>
        <begin position="339"/>
        <end position="360"/>
    </location>
</feature>
<feature type="region of interest" description="Disordered" evidence="2">
    <location>
        <begin position="1135"/>
        <end position="1181"/>
    </location>
</feature>
<dbReference type="Gene3D" id="2.60.200.20">
    <property type="match status" value="1"/>
</dbReference>
<reference evidence="4 5" key="1">
    <citation type="submission" date="2020-11" db="EMBL/GenBank/DDBJ databases">
        <authorList>
            <person name="Wallbank WR R."/>
            <person name="Pardo Diaz C."/>
            <person name="Kozak K."/>
            <person name="Martin S."/>
            <person name="Jiggins C."/>
            <person name="Moest M."/>
            <person name="Warren A I."/>
            <person name="Generalovic N T."/>
            <person name="Byers J.R.P. K."/>
            <person name="Montejo-Kovacevich G."/>
            <person name="Yen C E."/>
        </authorList>
    </citation>
    <scope>NUCLEOTIDE SEQUENCE [LARGE SCALE GENOMIC DNA]</scope>
</reference>
<evidence type="ECO:0000313" key="4">
    <source>
        <dbReference type="EMBL" id="CAD7087533.1"/>
    </source>
</evidence>
<proteinExistence type="predicted"/>
<feature type="compositionally biased region" description="Polar residues" evidence="2">
    <location>
        <begin position="1138"/>
        <end position="1151"/>
    </location>
</feature>
<dbReference type="PANTHER" id="PTHR12156">
    <property type="entry name" value="PLECKSTRIN HOMOLOGY-LIKE DOMAIN, FAMILY B, MEMBER 3"/>
    <property type="match status" value="1"/>
</dbReference>
<dbReference type="EMBL" id="LR899012">
    <property type="protein sequence ID" value="CAD7087533.1"/>
    <property type="molecule type" value="Genomic_DNA"/>
</dbReference>
<dbReference type="InterPro" id="IPR008984">
    <property type="entry name" value="SMAD_FHA_dom_sf"/>
</dbReference>
<feature type="coiled-coil region" evidence="1">
    <location>
        <begin position="569"/>
        <end position="747"/>
    </location>
</feature>
<dbReference type="OrthoDB" id="6020705at2759"/>
<dbReference type="Pfam" id="PF00169">
    <property type="entry name" value="PH"/>
    <property type="match status" value="1"/>
</dbReference>
<feature type="compositionally biased region" description="Polar residues" evidence="2">
    <location>
        <begin position="339"/>
        <end position="358"/>
    </location>
</feature>
<evidence type="ECO:0000313" key="5">
    <source>
        <dbReference type="Proteomes" id="UP000594454"/>
    </source>
</evidence>
<feature type="region of interest" description="Disordered" evidence="2">
    <location>
        <begin position="398"/>
        <end position="427"/>
    </location>
</feature>
<evidence type="ECO:0000256" key="2">
    <source>
        <dbReference type="SAM" id="MobiDB-lite"/>
    </source>
</evidence>
<gene>
    <name evidence="4" type="ORF">HERILL_LOCUS10236</name>
</gene>
<organism evidence="4 5">
    <name type="scientific">Hermetia illucens</name>
    <name type="common">Black soldier fly</name>
    <dbReference type="NCBI Taxonomy" id="343691"/>
    <lineage>
        <taxon>Eukaryota</taxon>
        <taxon>Metazoa</taxon>
        <taxon>Ecdysozoa</taxon>
        <taxon>Arthropoda</taxon>
        <taxon>Hexapoda</taxon>
        <taxon>Insecta</taxon>
        <taxon>Pterygota</taxon>
        <taxon>Neoptera</taxon>
        <taxon>Endopterygota</taxon>
        <taxon>Diptera</taxon>
        <taxon>Brachycera</taxon>
        <taxon>Stratiomyomorpha</taxon>
        <taxon>Stratiomyidae</taxon>
        <taxon>Hermetiinae</taxon>
        <taxon>Hermetia</taxon>
    </lineage>
</organism>
<dbReference type="InterPro" id="IPR052212">
    <property type="entry name" value="PH-like_domain"/>
</dbReference>
<keyword evidence="5" id="KW-1185">Reference proteome</keyword>
<feature type="region of interest" description="Disordered" evidence="2">
    <location>
        <begin position="1038"/>
        <end position="1123"/>
    </location>
</feature>
<dbReference type="SMART" id="SM00233">
    <property type="entry name" value="PH"/>
    <property type="match status" value="1"/>
</dbReference>
<feature type="region of interest" description="Disordered" evidence="2">
    <location>
        <begin position="524"/>
        <end position="566"/>
    </location>
</feature>
<dbReference type="OMA" id="DKKSPFQ"/>
<feature type="compositionally biased region" description="Polar residues" evidence="2">
    <location>
        <begin position="1159"/>
        <end position="1169"/>
    </location>
</feature>
<dbReference type="FunCoup" id="A0A7R8YVP1">
    <property type="interactions" value="301"/>
</dbReference>
<dbReference type="InParanoid" id="A0A7R8YVP1"/>
<sequence>MSLKKKDPNASGGLRVTANDPHLVSLGGGRLSTVVTIHYIPIGSTTIGSSPSCSVSLNGSGVRNLHCSVKRNEEGEITILPEVDARVLIDGNKITSETKLTQGAMLTIGNSNYLRFNNPAEAQLIRSTMGSNERISMPQIDFTQDANGGSNRTTPEEVLKNFNSFLESQNKSSHKQNNETVSNKSAKIEYLNITNFFSPKVFTADSITVNAPAKDVLGPKYANFAKNLAENHMKEKNLSTKTNNEMNLKTSNNYVNIPSSFIQNSSTSSSSSSPSLSSHSSATSTHLNSTSEVLTKVNNNSSTRNYCHLSSTYDRYPKPGSYGGLQIYPMNGVNSDINCPTSADVSHNQPRSQELSPQEQERVDEILKMCAEFERQNQVTTNSVQSSPIVQNRIKTNGSLPREKKSPFYDIGSQSSKAFFPDKQPPTKYMSTGYENVRLVGDRRVEIGGATCSPKISSGYENVTLSSKYTPQSPRTKIRTTCTSPKRDIHTTPQITHPTSHQAKEYAHLIQSFENKLKFEMDAMRREEGSRSKNTASPEPMKKRPNRNINNLTLDLSSATDDDKDKEKLEDLKLKREAVLDKIRRLKTQIADVQRQEDEVIREMDMEKALVSAEMDTVNGNIVEMEKTFVTLQSKIHRMEAQRNANRVMQETQQAKLKQSIEVKQEQVARMEILVAENRSDTTLKEDLEKTKESLENDRKTFEDMEFQYLEEETEWLAYREELHNELKSISKQIEDKRVQMLRLENEGVENQNAACSDTKTLENNLLTLLTTLEKSREELQSIDKTIFEISGQQQSQSDSDDDGLMNYNDRHSHPATNMMSQSLFGSTEILSAKPKDVDLMSRSVNENMFFNNIEMPSFSRGASSTSTSTPKKELKIFQIHDDTNTAADDTIPKMVHRRSNEENDPLLKLKYNVDSNSSPSPTPSSADELKAKVNLNLSLGSDDFEVNPLEKRMPSQDDIDRISKVTLDAPISTTKGASTKIIESIKEIERNRQLLLAQQGSHVIEHERQKMLELKKKSKDEARIQYLQQISGSSNGVIETLESDSSTDSKSRKNVKVNGDARDSDVREKLTGTANEDDDDTEDSKREERKEWKRNDSEEESSQQRHSNPEFESHQSRPLSEANSDLSYDLLSEKPFKSTNDIGPNQLGDNSSDEVKRSSINSNDSTGTDRCLVSGSRRNLPKHQRPLTRYLPIFSADLDLRQHIESAGHQITLCPHVIVDSTSCRGYLHKLGATFHGWSRRWFVLDRQKNAFIYYSDKSERKPRGGAYFSTIDEVYLDHLNTSKSGRPHCTFIVKTKKRSYHLQAASDAAARIWIDAIITGAQGNIDY</sequence>
<feature type="compositionally biased region" description="Basic and acidic residues" evidence="2">
    <location>
        <begin position="1084"/>
        <end position="1097"/>
    </location>
</feature>
<feature type="domain" description="PH" evidence="3">
    <location>
        <begin position="1222"/>
        <end position="1324"/>
    </location>
</feature>
<dbReference type="InterPro" id="IPR001849">
    <property type="entry name" value="PH_domain"/>
</dbReference>
<dbReference type="SUPFAM" id="SSF49879">
    <property type="entry name" value="SMAD/FHA domain"/>
    <property type="match status" value="1"/>
</dbReference>
<feature type="region of interest" description="Disordered" evidence="2">
    <location>
        <begin position="263"/>
        <end position="297"/>
    </location>
</feature>
<dbReference type="Gene3D" id="2.30.29.30">
    <property type="entry name" value="Pleckstrin-homology domain (PH domain)/Phosphotyrosine-binding domain (PTB)"/>
    <property type="match status" value="1"/>
</dbReference>
<protein>
    <recommendedName>
        <fullName evidence="3">PH domain-containing protein</fullName>
    </recommendedName>
</protein>
<dbReference type="PROSITE" id="PS50003">
    <property type="entry name" value="PH_DOMAIN"/>
    <property type="match status" value="1"/>
</dbReference>
<dbReference type="InterPro" id="IPR011993">
    <property type="entry name" value="PH-like_dom_sf"/>
</dbReference>
<evidence type="ECO:0000256" key="1">
    <source>
        <dbReference type="SAM" id="Coils"/>
    </source>
</evidence>
<feature type="compositionally biased region" description="Low complexity" evidence="2">
    <location>
        <begin position="263"/>
        <end position="291"/>
    </location>
</feature>
<feature type="compositionally biased region" description="Basic and acidic residues" evidence="2">
    <location>
        <begin position="1060"/>
        <end position="1071"/>
    </location>
</feature>
<name>A0A7R8YVP1_HERIL</name>
<dbReference type="Proteomes" id="UP000594454">
    <property type="component" value="Chromosome 4"/>
</dbReference>
<keyword evidence="1" id="KW-0175">Coiled coil</keyword>
<dbReference type="SUPFAM" id="SSF50729">
    <property type="entry name" value="PH domain-like"/>
    <property type="match status" value="1"/>
</dbReference>
<feature type="compositionally biased region" description="Polar residues" evidence="2">
    <location>
        <begin position="1038"/>
        <end position="1049"/>
    </location>
</feature>
<dbReference type="PANTHER" id="PTHR12156:SF5">
    <property type="entry name" value="FI18040P1"/>
    <property type="match status" value="1"/>
</dbReference>
<evidence type="ECO:0000259" key="3">
    <source>
        <dbReference type="PROSITE" id="PS50003"/>
    </source>
</evidence>
<dbReference type="Pfam" id="PF00498">
    <property type="entry name" value="FHA"/>
    <property type="match status" value="1"/>
</dbReference>
<accession>A0A7R8YVP1</accession>